<dbReference type="InterPro" id="IPR020892">
    <property type="entry name" value="Cyclophilin-type_PPIase_CS"/>
</dbReference>
<dbReference type="Proteomes" id="UP000256763">
    <property type="component" value="Unassembled WGS sequence"/>
</dbReference>
<dbReference type="GO" id="GO:0003755">
    <property type="term" value="F:peptidyl-prolyl cis-trans isomerase activity"/>
    <property type="evidence" value="ECO:0007669"/>
    <property type="project" value="UniProtKB-UniRule"/>
</dbReference>
<organism evidence="6 7">
    <name type="scientific">Alkalilimnicola ehrlichii</name>
    <dbReference type="NCBI Taxonomy" id="351052"/>
    <lineage>
        <taxon>Bacteria</taxon>
        <taxon>Pseudomonadati</taxon>
        <taxon>Pseudomonadota</taxon>
        <taxon>Gammaproteobacteria</taxon>
        <taxon>Chromatiales</taxon>
        <taxon>Ectothiorhodospiraceae</taxon>
        <taxon>Alkalilimnicola</taxon>
    </lineage>
</organism>
<comment type="caution">
    <text evidence="6">The sequence shown here is derived from an EMBL/GenBank/DDBJ whole genome shotgun (WGS) entry which is preliminary data.</text>
</comment>
<comment type="catalytic activity">
    <reaction evidence="4">
        <text>[protein]-peptidylproline (omega=180) = [protein]-peptidylproline (omega=0)</text>
        <dbReference type="Rhea" id="RHEA:16237"/>
        <dbReference type="Rhea" id="RHEA-COMP:10747"/>
        <dbReference type="Rhea" id="RHEA-COMP:10748"/>
        <dbReference type="ChEBI" id="CHEBI:83833"/>
        <dbReference type="ChEBI" id="CHEBI:83834"/>
        <dbReference type="EC" id="5.2.1.8"/>
    </reaction>
</comment>
<reference evidence="7" key="1">
    <citation type="submission" date="2017-05" db="EMBL/GenBank/DDBJ databases">
        <authorList>
            <person name="Sharma S."/>
            <person name="Sidhu C."/>
            <person name="Pinnaka A.K."/>
        </authorList>
    </citation>
    <scope>NUCLEOTIDE SEQUENCE [LARGE SCALE GENOMIC DNA]</scope>
    <source>
        <strain evidence="7">AK93</strain>
    </source>
</reference>
<name>A0A3E0WKW7_9GAMM</name>
<dbReference type="InterPro" id="IPR002130">
    <property type="entry name" value="Cyclophilin-type_PPIase_dom"/>
</dbReference>
<dbReference type="GO" id="GO:0006457">
    <property type="term" value="P:protein folding"/>
    <property type="evidence" value="ECO:0007669"/>
    <property type="project" value="InterPro"/>
</dbReference>
<evidence type="ECO:0000256" key="1">
    <source>
        <dbReference type="ARBA" id="ARBA00007365"/>
    </source>
</evidence>
<comment type="similarity">
    <text evidence="1 4">Belongs to the cyclophilin-type PPIase family.</text>
</comment>
<dbReference type="Pfam" id="PF00160">
    <property type="entry name" value="Pro_isomerase"/>
    <property type="match status" value="1"/>
</dbReference>
<dbReference type="SUPFAM" id="SSF50891">
    <property type="entry name" value="Cyclophilin-like"/>
    <property type="match status" value="1"/>
</dbReference>
<evidence type="ECO:0000259" key="5">
    <source>
        <dbReference type="PROSITE" id="PS50072"/>
    </source>
</evidence>
<comment type="function">
    <text evidence="4">PPIases accelerate the folding of proteins. It catalyzes the cis-trans isomerization of proline imidic peptide bonds in oligopeptides.</text>
</comment>
<evidence type="ECO:0000256" key="4">
    <source>
        <dbReference type="RuleBase" id="RU363019"/>
    </source>
</evidence>
<dbReference type="PANTHER" id="PTHR43246">
    <property type="entry name" value="PEPTIDYL-PROLYL CIS-TRANS ISOMERASE CYP38, CHLOROPLASTIC"/>
    <property type="match status" value="1"/>
</dbReference>
<keyword evidence="3 4" id="KW-0413">Isomerase</keyword>
<evidence type="ECO:0000256" key="3">
    <source>
        <dbReference type="ARBA" id="ARBA00023235"/>
    </source>
</evidence>
<keyword evidence="7" id="KW-1185">Reference proteome</keyword>
<evidence type="ECO:0000313" key="7">
    <source>
        <dbReference type="Proteomes" id="UP000256763"/>
    </source>
</evidence>
<dbReference type="Gene3D" id="2.40.100.10">
    <property type="entry name" value="Cyclophilin-like"/>
    <property type="match status" value="1"/>
</dbReference>
<proteinExistence type="inferred from homology"/>
<keyword evidence="2 4" id="KW-0697">Rotamase</keyword>
<dbReference type="InterPro" id="IPR029000">
    <property type="entry name" value="Cyclophilin-like_dom_sf"/>
</dbReference>
<accession>A0A3E0WKW7</accession>
<dbReference type="AlphaFoldDB" id="A0A3E0WKW7"/>
<dbReference type="EMBL" id="NFZW01000020">
    <property type="protein sequence ID" value="RFA33604.1"/>
    <property type="molecule type" value="Genomic_DNA"/>
</dbReference>
<dbReference type="EC" id="5.2.1.8" evidence="4"/>
<dbReference type="InterPro" id="IPR044665">
    <property type="entry name" value="E_coli_cyclophilin_A-like"/>
</dbReference>
<evidence type="ECO:0000256" key="2">
    <source>
        <dbReference type="ARBA" id="ARBA00023110"/>
    </source>
</evidence>
<protein>
    <recommendedName>
        <fullName evidence="4">Peptidyl-prolyl cis-trans isomerase</fullName>
        <shortName evidence="4">PPIase</shortName>
        <ecNumber evidence="4">5.2.1.8</ecNumber>
    </recommendedName>
</protein>
<dbReference type="PROSITE" id="PS50072">
    <property type="entry name" value="CSA_PPIASE_2"/>
    <property type="match status" value="1"/>
</dbReference>
<evidence type="ECO:0000313" key="6">
    <source>
        <dbReference type="EMBL" id="RFA33604.1"/>
    </source>
</evidence>
<gene>
    <name evidence="6" type="ORF">CAL65_17300</name>
</gene>
<dbReference type="PRINTS" id="PR00153">
    <property type="entry name" value="CSAPPISMRASE"/>
</dbReference>
<dbReference type="PROSITE" id="PS00170">
    <property type="entry name" value="CSA_PPIASE_1"/>
    <property type="match status" value="1"/>
</dbReference>
<feature type="domain" description="PPIase cyclophilin-type" evidence="5">
    <location>
        <begin position="63"/>
        <end position="188"/>
    </location>
</feature>
<sequence length="215" mass="23366">MVASPAFPLEGAEGQAVFSGCMERTMKFGRFFGIVAAFALGLSFSAPALSEESGGQPVEEQTMVVFSTNYGDIKLELFPEEAPITVENFLSYVDAGFYNGTIFHRVIPGFVIQGGGFDTDMNQKPTEDPIKNEADNGLKNERGTLSMARTQAVDSATSQFFINLTDNAFLDHGTRDFGYAVLRGLSKVWMWSIRSPKSKPATTVCIAMCPASRLS</sequence>